<dbReference type="InterPro" id="IPR012893">
    <property type="entry name" value="HipA-like_C"/>
</dbReference>
<evidence type="ECO:0000313" key="6">
    <source>
        <dbReference type="EMBL" id="MVX61761.1"/>
    </source>
</evidence>
<dbReference type="AlphaFoldDB" id="A0A6N8JPD0"/>
<dbReference type="Proteomes" id="UP000463388">
    <property type="component" value="Unassembled WGS sequence"/>
</dbReference>
<dbReference type="InterPro" id="IPR052028">
    <property type="entry name" value="HipA_Ser/Thr_kinase"/>
</dbReference>
<evidence type="ECO:0000256" key="1">
    <source>
        <dbReference type="ARBA" id="ARBA00010164"/>
    </source>
</evidence>
<dbReference type="InterPro" id="IPR017508">
    <property type="entry name" value="HipA_N1"/>
</dbReference>
<evidence type="ECO:0000259" key="4">
    <source>
        <dbReference type="Pfam" id="PF07804"/>
    </source>
</evidence>
<dbReference type="EMBL" id="WSRR01000031">
    <property type="protein sequence ID" value="MVX61761.1"/>
    <property type="molecule type" value="Genomic_DNA"/>
</dbReference>
<evidence type="ECO:0000256" key="3">
    <source>
        <dbReference type="ARBA" id="ARBA00022777"/>
    </source>
</evidence>
<dbReference type="Pfam" id="PF13657">
    <property type="entry name" value="Couple_hipA"/>
    <property type="match status" value="1"/>
</dbReference>
<keyword evidence="7" id="KW-1185">Reference proteome</keyword>
<feature type="domain" description="HipA-like C-terminal" evidence="4">
    <location>
        <begin position="166"/>
        <end position="402"/>
    </location>
</feature>
<keyword evidence="3" id="KW-0418">Kinase</keyword>
<dbReference type="Pfam" id="PF07804">
    <property type="entry name" value="HipA_C"/>
    <property type="match status" value="1"/>
</dbReference>
<comment type="similarity">
    <text evidence="1">Belongs to the HipA Ser/Thr kinase family.</text>
</comment>
<feature type="domain" description="HipA N-terminal subdomain 1" evidence="5">
    <location>
        <begin position="6"/>
        <end position="116"/>
    </location>
</feature>
<sequence length="430" mass="46705">MTTAAEVRLWGTAIGSVAVEEGSPFARFEYDEAFSRSGIQLAPLAMPLSQQVYSFPQLSVESFHGLPGLLSDSLPDKFGNAVIDSWLESQGRPRDSLNAVERLCYTGSRGMGAFEYVPTIGPASDPSEILRVDALVDLASRILSQRESVRVSAADHAMEQIIRVGTSAGGARAKAVVAWNEKTGEMRSGQVDAGRGFGHWLIKFDGVAGNRDKEAEDGPRYTVIEYAYYLMARAAGIAMTECRLFEESGRRHFMTRRFDRSDVDGSKLHMQTLGGLAHFDFNVPGAHSYEQAVLVARRIGLGQAEAEELFRRMAFNVAARNQDDHVKNISFLMDRRGAWSLAPAYDVTYAYNPAGAWTGSHQMTVNGKRDGIGREDCLAAAAAMSIKAPRAKEILAEVSGAVGRWAVFADEAALPEPVAAALAAQFVSLE</sequence>
<proteinExistence type="inferred from homology"/>
<dbReference type="GO" id="GO:0004674">
    <property type="term" value="F:protein serine/threonine kinase activity"/>
    <property type="evidence" value="ECO:0007669"/>
    <property type="project" value="TreeGrafter"/>
</dbReference>
<dbReference type="PANTHER" id="PTHR37419:SF8">
    <property type="entry name" value="TOXIN YJJJ"/>
    <property type="match status" value="1"/>
</dbReference>
<keyword evidence="2" id="KW-0808">Transferase</keyword>
<accession>A0A6N8JPD0</accession>
<protein>
    <submittedName>
        <fullName evidence="6">Type II toxin-antitoxin system HipA family toxin</fullName>
    </submittedName>
</protein>
<dbReference type="GO" id="GO:0005829">
    <property type="term" value="C:cytosol"/>
    <property type="evidence" value="ECO:0007669"/>
    <property type="project" value="TreeGrafter"/>
</dbReference>
<evidence type="ECO:0000259" key="5">
    <source>
        <dbReference type="Pfam" id="PF13657"/>
    </source>
</evidence>
<evidence type="ECO:0000313" key="7">
    <source>
        <dbReference type="Proteomes" id="UP000463388"/>
    </source>
</evidence>
<reference evidence="6 7" key="1">
    <citation type="submission" date="2019-12" db="EMBL/GenBank/DDBJ databases">
        <title>Microbes associate with the intestines of laboratory mice.</title>
        <authorList>
            <person name="Navarre W."/>
            <person name="Wong E."/>
        </authorList>
    </citation>
    <scope>NUCLEOTIDE SEQUENCE [LARGE SCALE GENOMIC DNA]</scope>
    <source>
        <strain evidence="6 7">NM66_B29</strain>
    </source>
</reference>
<organism evidence="6 7">
    <name type="scientific">Adlercreutzia mucosicola</name>
    <dbReference type="NCBI Taxonomy" id="580026"/>
    <lineage>
        <taxon>Bacteria</taxon>
        <taxon>Bacillati</taxon>
        <taxon>Actinomycetota</taxon>
        <taxon>Coriobacteriia</taxon>
        <taxon>Eggerthellales</taxon>
        <taxon>Eggerthellaceae</taxon>
        <taxon>Adlercreutzia</taxon>
    </lineage>
</organism>
<gene>
    <name evidence="6" type="ORF">GKZ27_09920</name>
</gene>
<dbReference type="OrthoDB" id="3182374at2"/>
<dbReference type="PANTHER" id="PTHR37419">
    <property type="entry name" value="SERINE/THREONINE-PROTEIN KINASE TOXIN HIPA"/>
    <property type="match status" value="1"/>
</dbReference>
<name>A0A6N8JPD0_9ACTN</name>
<evidence type="ECO:0000256" key="2">
    <source>
        <dbReference type="ARBA" id="ARBA00022679"/>
    </source>
</evidence>
<dbReference type="RefSeq" id="WP_160347099.1">
    <property type="nucleotide sequence ID" value="NZ_WSRR01000031.1"/>
</dbReference>
<comment type="caution">
    <text evidence="6">The sequence shown here is derived from an EMBL/GenBank/DDBJ whole genome shotgun (WGS) entry which is preliminary data.</text>
</comment>